<keyword evidence="2" id="KW-1133">Transmembrane helix</keyword>
<dbReference type="InterPro" id="IPR037883">
    <property type="entry name" value="Knr4/Smi1-like_sf"/>
</dbReference>
<feature type="compositionally biased region" description="Low complexity" evidence="1">
    <location>
        <begin position="110"/>
        <end position="122"/>
    </location>
</feature>
<feature type="region of interest" description="Disordered" evidence="1">
    <location>
        <begin position="94"/>
        <end position="136"/>
    </location>
</feature>
<keyword evidence="2" id="KW-0472">Membrane</keyword>
<proteinExistence type="predicted"/>
<dbReference type="EMBL" id="JACHMB010000001">
    <property type="protein sequence ID" value="MBB5779539.1"/>
    <property type="molecule type" value="Genomic_DNA"/>
</dbReference>
<gene>
    <name evidence="3" type="ORF">HD596_006295</name>
</gene>
<dbReference type="AlphaFoldDB" id="A0A7W9G976"/>
<reference evidence="3 4" key="1">
    <citation type="submission" date="2020-08" db="EMBL/GenBank/DDBJ databases">
        <title>Sequencing the genomes of 1000 actinobacteria strains.</title>
        <authorList>
            <person name="Klenk H.-P."/>
        </authorList>
    </citation>
    <scope>NUCLEOTIDE SEQUENCE [LARGE SCALE GENOMIC DNA]</scope>
    <source>
        <strain evidence="3 4">DSM 45507</strain>
    </source>
</reference>
<dbReference type="RefSeq" id="WP_185072834.1">
    <property type="nucleotide sequence ID" value="NZ_JACHMB010000001.1"/>
</dbReference>
<evidence type="ECO:0000256" key="2">
    <source>
        <dbReference type="SAM" id="Phobius"/>
    </source>
</evidence>
<evidence type="ECO:0000313" key="4">
    <source>
        <dbReference type="Proteomes" id="UP000579153"/>
    </source>
</evidence>
<dbReference type="SUPFAM" id="SSF160631">
    <property type="entry name" value="SMI1/KNR4-like"/>
    <property type="match status" value="1"/>
</dbReference>
<name>A0A7W9G976_9ACTN</name>
<evidence type="ECO:0000256" key="1">
    <source>
        <dbReference type="SAM" id="MobiDB-lite"/>
    </source>
</evidence>
<sequence length="342" mass="35796">MLKLLRLALTAAIVTAIAVRLRRRARMPGKPPAPPAPKAAGRTRMGPVWGAIAGVVVLTLAAALIPTGPQALSELRAALYQAEQSAMTVAMDARGKSPAPVTPTPGPAMPTSAMPTSASVTPAPTPLGPTSAPVMPTPTPLATTPATTASASPPGIPAACMLSGPATVRPISPRVRAAVNRQWRRIERWLRENAPRTYASLGAPGRAGTIALAEAQTGLELPDDLRASLLRHNGMSGPPAARFSFGGEQVRGVREIRDQWRESCALRVGRGDPIGRLVRVGTMIEVDADSGHVVASMVGPEPIWPSYHAMLRDLADALEKGRPVFGARATVKGGLLRWSDAR</sequence>
<keyword evidence="2" id="KW-0812">Transmembrane</keyword>
<evidence type="ECO:0008006" key="5">
    <source>
        <dbReference type="Google" id="ProtNLM"/>
    </source>
</evidence>
<organism evidence="3 4">
    <name type="scientific">Nonomuraea jabiensis</name>
    <dbReference type="NCBI Taxonomy" id="882448"/>
    <lineage>
        <taxon>Bacteria</taxon>
        <taxon>Bacillati</taxon>
        <taxon>Actinomycetota</taxon>
        <taxon>Actinomycetes</taxon>
        <taxon>Streptosporangiales</taxon>
        <taxon>Streptosporangiaceae</taxon>
        <taxon>Nonomuraea</taxon>
    </lineage>
</organism>
<accession>A0A7W9G976</accession>
<evidence type="ECO:0000313" key="3">
    <source>
        <dbReference type="EMBL" id="MBB5779539.1"/>
    </source>
</evidence>
<feature type="transmembrane region" description="Helical" evidence="2">
    <location>
        <begin position="48"/>
        <end position="66"/>
    </location>
</feature>
<keyword evidence="4" id="KW-1185">Reference proteome</keyword>
<protein>
    <recommendedName>
        <fullName evidence="5">Knr4/Smi1-like domain-containing protein</fullName>
    </recommendedName>
</protein>
<comment type="caution">
    <text evidence="3">The sequence shown here is derived from an EMBL/GenBank/DDBJ whole genome shotgun (WGS) entry which is preliminary data.</text>
</comment>
<dbReference type="Proteomes" id="UP000579153">
    <property type="component" value="Unassembled WGS sequence"/>
</dbReference>